<sequence>MTPGQDSWALWCTRRWYRERERAGHGGAYPYGAGDGFADVLAAEEQSLFKYGKLNINARTKIPFIGCIHFKFAEAASFVRVVEIGIRAALGDLDVNIRNLNFLNGKASRKLPFAICVYDLIGYMGTRGLLGYIIGAVRHAAYNQYDSYPGGLGHGIIEFILSLNGPDDYEKMDSLVRKITWVDKKSTPSPELQRKYSEMGFSDWDVYGRPDQHLDWHTLLHGIQGAIALSAIQSGNLEHLVESTSFLVDFLKDGLFCEWAYFIDFKNQKLETWTDGRKWRETTFQVILERRHTANYWDKDDDDKGSENK</sequence>
<dbReference type="Proteomes" id="UP000467700">
    <property type="component" value="Unassembled WGS sequence"/>
</dbReference>
<reference evidence="1 2" key="1">
    <citation type="submission" date="2020-01" db="EMBL/GenBank/DDBJ databases">
        <authorList>
            <person name="Gupta K D."/>
        </authorList>
    </citation>
    <scope>NUCLEOTIDE SEQUENCE [LARGE SCALE GENOMIC DNA]</scope>
</reference>
<comment type="caution">
    <text evidence="1">The sequence shown here is derived from an EMBL/GenBank/DDBJ whole genome shotgun (WGS) entry which is preliminary data.</text>
</comment>
<organism evidence="1 2">
    <name type="scientific">Cyclocybe aegerita</name>
    <name type="common">Black poplar mushroom</name>
    <name type="synonym">Agrocybe aegerita</name>
    <dbReference type="NCBI Taxonomy" id="1973307"/>
    <lineage>
        <taxon>Eukaryota</taxon>
        <taxon>Fungi</taxon>
        <taxon>Dikarya</taxon>
        <taxon>Basidiomycota</taxon>
        <taxon>Agaricomycotina</taxon>
        <taxon>Agaricomycetes</taxon>
        <taxon>Agaricomycetidae</taxon>
        <taxon>Agaricales</taxon>
        <taxon>Agaricineae</taxon>
        <taxon>Bolbitiaceae</taxon>
        <taxon>Cyclocybe</taxon>
    </lineage>
</organism>
<accession>A0A8S0VVU1</accession>
<gene>
    <name evidence="1" type="ORF">AAE3_LOCUS32</name>
</gene>
<evidence type="ECO:0000313" key="1">
    <source>
        <dbReference type="EMBL" id="CAA7257358.1"/>
    </source>
</evidence>
<dbReference type="OrthoDB" id="3229878at2759"/>
<protein>
    <submittedName>
        <fullName evidence="1">Uncharacterized protein</fullName>
    </submittedName>
</protein>
<name>A0A8S0VVU1_CYCAE</name>
<proteinExistence type="predicted"/>
<evidence type="ECO:0000313" key="2">
    <source>
        <dbReference type="Proteomes" id="UP000467700"/>
    </source>
</evidence>
<keyword evidence="2" id="KW-1185">Reference proteome</keyword>
<dbReference type="EMBL" id="CACVBS010000001">
    <property type="protein sequence ID" value="CAA7257358.1"/>
    <property type="molecule type" value="Genomic_DNA"/>
</dbReference>
<dbReference type="AlphaFoldDB" id="A0A8S0VVU1"/>